<dbReference type="SUPFAM" id="SSF69298">
    <property type="entry name" value="Quinohemoprotein amine dehydrogenase A chain, domain 3"/>
    <property type="match status" value="1"/>
</dbReference>
<keyword evidence="6" id="KW-1185">Reference proteome</keyword>
<dbReference type="GO" id="GO:0009055">
    <property type="term" value="F:electron transfer activity"/>
    <property type="evidence" value="ECO:0007669"/>
    <property type="project" value="InterPro"/>
</dbReference>
<evidence type="ECO:0000259" key="2">
    <source>
        <dbReference type="Pfam" id="PF09098"/>
    </source>
</evidence>
<dbReference type="InterPro" id="IPR013783">
    <property type="entry name" value="Ig-like_fold"/>
</dbReference>
<feature type="domain" description="Quinohemoprotein amine dehydrogenase alpha subunit" evidence="3">
    <location>
        <begin position="391"/>
        <end position="520"/>
    </location>
</feature>
<evidence type="ECO:0000313" key="6">
    <source>
        <dbReference type="Proteomes" id="UP000048926"/>
    </source>
</evidence>
<evidence type="ECO:0000259" key="3">
    <source>
        <dbReference type="Pfam" id="PF09100"/>
    </source>
</evidence>
<dbReference type="InterPro" id="IPR036718">
    <property type="entry name" value="H-AmDH_asu_dom2_sf"/>
</dbReference>
<dbReference type="InterPro" id="IPR009111">
    <property type="entry name" value="QH-AmDH_asu_dom2"/>
</dbReference>
<dbReference type="AlphaFoldDB" id="A0A0M6XZ08"/>
<dbReference type="SUPFAM" id="SSF46626">
    <property type="entry name" value="Cytochrome c"/>
    <property type="match status" value="2"/>
</dbReference>
<name>A0A0M6XZ08_9HYPH</name>
<feature type="signal peptide" evidence="1">
    <location>
        <begin position="1"/>
        <end position="26"/>
    </location>
</feature>
<feature type="chain" id="PRO_5005807229" evidence="1">
    <location>
        <begin position="27"/>
        <end position="521"/>
    </location>
</feature>
<organism evidence="5 6">
    <name type="scientific">Roseibium aggregatum</name>
    <dbReference type="NCBI Taxonomy" id="187304"/>
    <lineage>
        <taxon>Bacteria</taxon>
        <taxon>Pseudomonadati</taxon>
        <taxon>Pseudomonadota</taxon>
        <taxon>Alphaproteobacteria</taxon>
        <taxon>Hyphomicrobiales</taxon>
        <taxon>Stappiaceae</taxon>
        <taxon>Roseibium</taxon>
    </lineage>
</organism>
<dbReference type="InterPro" id="IPR015184">
    <property type="entry name" value="QH-AmDH_asu_dom_IV"/>
</dbReference>
<dbReference type="EMBL" id="CXST01000001">
    <property type="protein sequence ID" value="CTQ43075.1"/>
    <property type="molecule type" value="Genomic_DNA"/>
</dbReference>
<feature type="domain" description="Quinohemoprotein amine dehydrogenase alpha subunit haem binding" evidence="2">
    <location>
        <begin position="28"/>
        <end position="192"/>
    </location>
</feature>
<dbReference type="SUPFAM" id="SSF81296">
    <property type="entry name" value="E set domains"/>
    <property type="match status" value="1"/>
</dbReference>
<dbReference type="Gene3D" id="1.10.760.10">
    <property type="entry name" value="Cytochrome c-like domain"/>
    <property type="match status" value="1"/>
</dbReference>
<dbReference type="GO" id="GO:0020037">
    <property type="term" value="F:heme binding"/>
    <property type="evidence" value="ECO:0007669"/>
    <property type="project" value="InterPro"/>
</dbReference>
<dbReference type="InterPro" id="IPR023887">
    <property type="entry name" value="QH-AmDH_asu"/>
</dbReference>
<dbReference type="Gene3D" id="2.60.40.10">
    <property type="entry name" value="Immunoglobulins"/>
    <property type="match status" value="1"/>
</dbReference>
<evidence type="ECO:0000313" key="5">
    <source>
        <dbReference type="EMBL" id="CTQ43075.1"/>
    </source>
</evidence>
<sequence>MIKRMRKGHLAGLAGLMLLMPLPAGAQDGATLLEENCSGCHMADDNGALSRISGQRKTPEGWLMTIVRMRLFHGMEIEPAVQSELVHYLSDTQGLAPSETEGLRYVLEREPAHMEEVEAPLGEMCSRCHSAARFKLQRRTQEEWALHIDFHVGQWPTLEYQALGRDREWLKLAREEVVPLLAERYPLESDAWNTWLEAQKPEAAGSWVFATSLPEKGEAYGTLEVSGDSQPYSVSGTLMTVGGEELTLEGKLNVYTGYEWRANLDIGGTKYRQILAISEDGSSLSGRQFLHAEDSLGGAFKAARAGGAPAIVGVVPSTVPAGSSATVQIVGTGLGDVALSGALEATGGATNAYGSAIEVSPAADTDGLITVASGDTTTDETLAVYSHVDSLKVEPAFAVARVGGGGGSAGKVPARFDAVGYWNGPDGQPGTEDDIRIGSVPASWSVAPFNEEAEHLKDTEYAGVMDETLGIFMPGVAGPNTERPFSTNNAGNLKVLATSGEATGEGQLIVTVQRWNDPPIR</sequence>
<evidence type="ECO:0000256" key="1">
    <source>
        <dbReference type="SAM" id="SignalP"/>
    </source>
</evidence>
<reference evidence="6" key="1">
    <citation type="submission" date="2015-07" db="EMBL/GenBank/DDBJ databases">
        <authorList>
            <person name="Rodrigo-Torres Lidia"/>
            <person name="Arahal R.David."/>
        </authorList>
    </citation>
    <scope>NUCLEOTIDE SEQUENCE [LARGE SCALE GENOMIC DNA]</scope>
    <source>
        <strain evidence="6">CECT 4801</strain>
    </source>
</reference>
<dbReference type="RefSeq" id="WP_187306534.1">
    <property type="nucleotide sequence ID" value="NZ_CXST01000001.1"/>
</dbReference>
<feature type="domain" description="Quinohemoprotein amine dehydrogenase alpha subunit" evidence="4">
    <location>
        <begin position="203"/>
        <end position="305"/>
    </location>
</feature>
<dbReference type="Proteomes" id="UP000048926">
    <property type="component" value="Unassembled WGS sequence"/>
</dbReference>
<dbReference type="Pfam" id="PF09098">
    <property type="entry name" value="Dehyd-heme_bind"/>
    <property type="match status" value="1"/>
</dbReference>
<dbReference type="Pfam" id="PF14930">
    <property type="entry name" value="Qn_am_d_aII"/>
    <property type="match status" value="1"/>
</dbReference>
<accession>A0A0M6XZ08</accession>
<dbReference type="InterPro" id="IPR014756">
    <property type="entry name" value="Ig_E-set"/>
</dbReference>
<dbReference type="NCBIfam" id="TIGR03908">
    <property type="entry name" value="QH_alpha"/>
    <property type="match status" value="1"/>
</dbReference>
<dbReference type="STRING" id="187304.B0E33_22635"/>
<dbReference type="Gene3D" id="2.40.128.120">
    <property type="entry name" value="Quinohemoprotein amine dehydrogenase alpha subunit, domain 2"/>
    <property type="match status" value="1"/>
</dbReference>
<keyword evidence="1" id="KW-0732">Signal</keyword>
<dbReference type="InterPro" id="IPR015182">
    <property type="entry name" value="QH-AmDH_asu_heme-bd_dom"/>
</dbReference>
<protein>
    <submittedName>
        <fullName evidence="5">Quinohemoprotein amine dehydrogenase, alpha subunit</fullName>
    </submittedName>
</protein>
<evidence type="ECO:0000259" key="4">
    <source>
        <dbReference type="Pfam" id="PF14930"/>
    </source>
</evidence>
<proteinExistence type="predicted"/>
<gene>
    <name evidence="5" type="ORF">LAL4801_01512</name>
</gene>
<dbReference type="Pfam" id="PF09100">
    <property type="entry name" value="Qn_am_d_aIV"/>
    <property type="match status" value="1"/>
</dbReference>
<dbReference type="InterPro" id="IPR036909">
    <property type="entry name" value="Cyt_c-like_dom_sf"/>
</dbReference>